<comment type="caution">
    <text evidence="2">The sequence shown here is derived from an EMBL/GenBank/DDBJ whole genome shotgun (WGS) entry which is preliminary data.</text>
</comment>
<reference evidence="2 3" key="1">
    <citation type="submission" date="2017-03" db="EMBL/GenBank/DDBJ databases">
        <title>Genomes of endolithic fungi from Antarctica.</title>
        <authorList>
            <person name="Coleine C."/>
            <person name="Masonjones S."/>
            <person name="Stajich J.E."/>
        </authorList>
    </citation>
    <scope>NUCLEOTIDE SEQUENCE [LARGE SCALE GENOMIC DNA]</scope>
    <source>
        <strain evidence="2 3">CCFEE 5311</strain>
    </source>
</reference>
<feature type="compositionally biased region" description="Basic and acidic residues" evidence="1">
    <location>
        <begin position="184"/>
        <end position="194"/>
    </location>
</feature>
<organism evidence="2 3">
    <name type="scientific">Friedmanniomyces endolithicus</name>
    <dbReference type="NCBI Taxonomy" id="329885"/>
    <lineage>
        <taxon>Eukaryota</taxon>
        <taxon>Fungi</taxon>
        <taxon>Dikarya</taxon>
        <taxon>Ascomycota</taxon>
        <taxon>Pezizomycotina</taxon>
        <taxon>Dothideomycetes</taxon>
        <taxon>Dothideomycetidae</taxon>
        <taxon>Mycosphaerellales</taxon>
        <taxon>Teratosphaeriaceae</taxon>
        <taxon>Friedmanniomyces</taxon>
    </lineage>
</organism>
<dbReference type="Pfam" id="PF04032">
    <property type="entry name" value="Rpr2"/>
    <property type="match status" value="1"/>
</dbReference>
<proteinExistence type="predicted"/>
<dbReference type="Proteomes" id="UP000310066">
    <property type="component" value="Unassembled WGS sequence"/>
</dbReference>
<dbReference type="AlphaFoldDB" id="A0A4U0V2N5"/>
<dbReference type="STRING" id="329885.A0A4U0V2N5"/>
<gene>
    <name evidence="2" type="ORF">B0A54_06586</name>
</gene>
<protein>
    <submittedName>
        <fullName evidence="2">Uncharacterized protein</fullName>
    </submittedName>
</protein>
<dbReference type="OrthoDB" id="438080at2759"/>
<feature type="compositionally biased region" description="Low complexity" evidence="1">
    <location>
        <begin position="163"/>
        <end position="176"/>
    </location>
</feature>
<evidence type="ECO:0000256" key="1">
    <source>
        <dbReference type="SAM" id="MobiDB-lite"/>
    </source>
</evidence>
<sequence length="194" mass="21007">MSTTASTRIDFLRNAADLLTVSSPAISARLRCVQHQVADDQGVGTLKDGGKVCTACGTALLPGWSCKTITHDEKRARRPMAIRKAGLTLDVKTLRLQCSLCNAITTLQSKKPCKIPKERTTKPVPALEITQEPKAQPSLSANSNSPKLANSATSRKTRGKKTSLQALLAASQRQQRNNQPTAKRGLDLMDFMKP</sequence>
<dbReference type="EMBL" id="NAJP01000025">
    <property type="protein sequence ID" value="TKA41905.1"/>
    <property type="molecule type" value="Genomic_DNA"/>
</dbReference>
<accession>A0A4U0V2N5</accession>
<evidence type="ECO:0000313" key="3">
    <source>
        <dbReference type="Proteomes" id="UP000310066"/>
    </source>
</evidence>
<dbReference type="InterPro" id="IPR007175">
    <property type="entry name" value="Rpr2/Snm1/Rpp21"/>
</dbReference>
<dbReference type="GO" id="GO:0006396">
    <property type="term" value="P:RNA processing"/>
    <property type="evidence" value="ECO:0007669"/>
    <property type="project" value="InterPro"/>
</dbReference>
<name>A0A4U0V2N5_9PEZI</name>
<evidence type="ECO:0000313" key="2">
    <source>
        <dbReference type="EMBL" id="TKA41905.1"/>
    </source>
</evidence>
<feature type="region of interest" description="Disordered" evidence="1">
    <location>
        <begin position="116"/>
        <end position="194"/>
    </location>
</feature>
<feature type="compositionally biased region" description="Polar residues" evidence="1">
    <location>
        <begin position="137"/>
        <end position="154"/>
    </location>
</feature>